<organism evidence="2 3">
    <name type="scientific">Dielma fastidiosa</name>
    <dbReference type="NCBI Taxonomy" id="1034346"/>
    <lineage>
        <taxon>Bacteria</taxon>
        <taxon>Bacillati</taxon>
        <taxon>Bacillota</taxon>
        <taxon>Erysipelotrichia</taxon>
        <taxon>Erysipelotrichales</taxon>
        <taxon>Erysipelotrichaceae</taxon>
        <taxon>Dielma</taxon>
    </lineage>
</organism>
<sequence length="105" mass="12002">MSTSEDMLAYILDQLSLLEELRTRGMMGEYVIYYRDKVIGLICDGQLFIKETKAGKALLDPVVEDFPYAGAKKMFVADIENKELLRDIIEASYPELPLPKPKKKK</sequence>
<accession>A0A318L134</accession>
<feature type="domain" description="TfoX N-terminal" evidence="1">
    <location>
        <begin position="13"/>
        <end position="69"/>
    </location>
</feature>
<dbReference type="OrthoDB" id="9803291at2"/>
<name>A0A318L134_9FIRM</name>
<dbReference type="STRING" id="1034346.GCA_000313565_00254"/>
<comment type="caution">
    <text evidence="2">The sequence shown here is derived from an EMBL/GenBank/DDBJ whole genome shotgun (WGS) entry which is preliminary data.</text>
</comment>
<dbReference type="SUPFAM" id="SSF159894">
    <property type="entry name" value="YgaC/TfoX-N like"/>
    <property type="match status" value="1"/>
</dbReference>
<evidence type="ECO:0000313" key="3">
    <source>
        <dbReference type="Proteomes" id="UP000247612"/>
    </source>
</evidence>
<dbReference type="Proteomes" id="UP000247612">
    <property type="component" value="Unassembled WGS sequence"/>
</dbReference>
<dbReference type="Pfam" id="PF04993">
    <property type="entry name" value="TfoX_N"/>
    <property type="match status" value="1"/>
</dbReference>
<reference evidence="2 3" key="1">
    <citation type="submission" date="2018-05" db="EMBL/GenBank/DDBJ databases">
        <title>Genomic Encyclopedia of Type Strains, Phase IV (KMG-IV): sequencing the most valuable type-strain genomes for metagenomic binning, comparative biology and taxonomic classification.</title>
        <authorList>
            <person name="Goeker M."/>
        </authorList>
    </citation>
    <scope>NUCLEOTIDE SEQUENCE [LARGE SCALE GENOMIC DNA]</scope>
    <source>
        <strain evidence="2 3">JC118</strain>
    </source>
</reference>
<dbReference type="AlphaFoldDB" id="A0A318L134"/>
<evidence type="ECO:0000259" key="1">
    <source>
        <dbReference type="Pfam" id="PF04993"/>
    </source>
</evidence>
<dbReference type="RefSeq" id="WP_022936561.1">
    <property type="nucleotide sequence ID" value="NZ_CABKRQ010000001.1"/>
</dbReference>
<gene>
    <name evidence="2" type="ORF">DES51_101257</name>
</gene>
<keyword evidence="3" id="KW-1185">Reference proteome</keyword>
<protein>
    <submittedName>
        <fullName evidence="2">TfoX-like protein</fullName>
    </submittedName>
</protein>
<dbReference type="EMBL" id="QJKH01000001">
    <property type="protein sequence ID" value="PXX81646.1"/>
    <property type="molecule type" value="Genomic_DNA"/>
</dbReference>
<dbReference type="Gene3D" id="3.30.1460.30">
    <property type="entry name" value="YgaC/TfoX-N like chaperone"/>
    <property type="match status" value="1"/>
</dbReference>
<proteinExistence type="predicted"/>
<dbReference type="InterPro" id="IPR007076">
    <property type="entry name" value="TfoX_N"/>
</dbReference>
<evidence type="ECO:0000313" key="2">
    <source>
        <dbReference type="EMBL" id="PXX81646.1"/>
    </source>
</evidence>